<dbReference type="FunFam" id="2.40.420.20:FF:000003">
    <property type="entry name" value="Cation efflux system protein cusB"/>
    <property type="match status" value="1"/>
</dbReference>
<dbReference type="InterPro" id="IPR058649">
    <property type="entry name" value="CzcB_C"/>
</dbReference>
<accession>A0A3B1C063</accession>
<dbReference type="InterPro" id="IPR058790">
    <property type="entry name" value="BSH_CusB"/>
</dbReference>
<dbReference type="PANTHER" id="PTHR30097">
    <property type="entry name" value="CATION EFFLUX SYSTEM PROTEIN CUSB"/>
    <property type="match status" value="1"/>
</dbReference>
<dbReference type="AlphaFoldDB" id="A0A3B1C063"/>
<dbReference type="Gene3D" id="2.40.420.20">
    <property type="match status" value="1"/>
</dbReference>
<keyword evidence="4" id="KW-0406">Ion transport</keyword>
<evidence type="ECO:0000259" key="6">
    <source>
        <dbReference type="Pfam" id="PF25919"/>
    </source>
</evidence>
<sequence length="458" mass="50894">MNKQIIVTALLSLTIGAGISYIVPRMGAKQPQQGAAQKADSNKERKPLYYRHPMNPANTSPVPAKDSMGMDYIPVYATAGKGSGPAGVVEIDPVVTQSIGVRTARAVKKKLTHNIRTVGLIDYDEKRVTRLHPKVEGWVEELYVDTTGEHVKKNTMLLAIYSPELVSTEEEYLLALKNLESLKNSVHPDIRKGAQNLLRSSLERLQLFDVPDHQIKEIERGQTIVRNMHIQSPFDGIVVKIGVREGQYVTPATELYKIADLSTIWIYVDIYEDEMPWVRTGDMAEMKVTGIPGKTFTGKVTYIYPYLDSKTRTNKIRLEFKNPGRALKPDMFANVTLLTSKQLDAVAIPSEAIIRTGKRDQVFIVTGPGRFEPREVTLGVSTNGEVQIVEGVEAGEEVVTSAQFLIDSESKLNEATAKMMEPKGSAGKQDDPDMKGMDMQGMDLQGMDKKNMRIEGKK</sequence>
<evidence type="ECO:0000256" key="1">
    <source>
        <dbReference type="ARBA" id="ARBA00009477"/>
    </source>
</evidence>
<dbReference type="GO" id="GO:0046914">
    <property type="term" value="F:transition metal ion binding"/>
    <property type="evidence" value="ECO:0007669"/>
    <property type="project" value="TreeGrafter"/>
</dbReference>
<proteinExistence type="inferred from homology"/>
<feature type="domain" description="CusB-like beta-barrel" evidence="7">
    <location>
        <begin position="263"/>
        <end position="339"/>
    </location>
</feature>
<dbReference type="NCBIfam" id="TIGR01730">
    <property type="entry name" value="RND_mfp"/>
    <property type="match status" value="1"/>
</dbReference>
<feature type="domain" description="CzcB-like C-terminal circularly permuted SH3-like" evidence="8">
    <location>
        <begin position="346"/>
        <end position="406"/>
    </location>
</feature>
<keyword evidence="2" id="KW-0813">Transport</keyword>
<protein>
    <submittedName>
        <fullName evidence="9">Probable Co/Zn/Cd efflux system membrane fusion protein</fullName>
    </submittedName>
</protein>
<dbReference type="GO" id="GO:0015679">
    <property type="term" value="P:plasma membrane copper ion transport"/>
    <property type="evidence" value="ECO:0007669"/>
    <property type="project" value="TreeGrafter"/>
</dbReference>
<dbReference type="Pfam" id="PF25954">
    <property type="entry name" value="Beta-barrel_RND_2"/>
    <property type="match status" value="1"/>
</dbReference>
<dbReference type="Gene3D" id="2.40.30.170">
    <property type="match status" value="1"/>
</dbReference>
<evidence type="ECO:0000313" key="9">
    <source>
        <dbReference type="EMBL" id="VAX16290.1"/>
    </source>
</evidence>
<evidence type="ECO:0000259" key="8">
    <source>
        <dbReference type="Pfam" id="PF25975"/>
    </source>
</evidence>
<evidence type="ECO:0000256" key="4">
    <source>
        <dbReference type="ARBA" id="ARBA00023065"/>
    </source>
</evidence>
<feature type="region of interest" description="Disordered" evidence="5">
    <location>
        <begin position="419"/>
        <end position="458"/>
    </location>
</feature>
<organism evidence="9">
    <name type="scientific">hydrothermal vent metagenome</name>
    <dbReference type="NCBI Taxonomy" id="652676"/>
    <lineage>
        <taxon>unclassified sequences</taxon>
        <taxon>metagenomes</taxon>
        <taxon>ecological metagenomes</taxon>
    </lineage>
</organism>
<dbReference type="InterPro" id="IPR006143">
    <property type="entry name" value="RND_pump_MFP"/>
</dbReference>
<dbReference type="InterPro" id="IPR051909">
    <property type="entry name" value="MFP_Cation_Efflux"/>
</dbReference>
<comment type="similarity">
    <text evidence="1">Belongs to the membrane fusion protein (MFP) (TC 8.A.1) family.</text>
</comment>
<evidence type="ECO:0000256" key="5">
    <source>
        <dbReference type="SAM" id="MobiDB-lite"/>
    </source>
</evidence>
<keyword evidence="3" id="KW-0732">Signal</keyword>
<dbReference type="Pfam" id="PF25919">
    <property type="entry name" value="BSH_CusB"/>
    <property type="match status" value="1"/>
</dbReference>
<dbReference type="PANTHER" id="PTHR30097:SF15">
    <property type="entry name" value="CATION EFFLUX SYSTEM PROTEIN CUSB"/>
    <property type="match status" value="1"/>
</dbReference>
<dbReference type="InterPro" id="IPR058792">
    <property type="entry name" value="Beta-barrel_RND_2"/>
</dbReference>
<evidence type="ECO:0000259" key="7">
    <source>
        <dbReference type="Pfam" id="PF25954"/>
    </source>
</evidence>
<dbReference type="GO" id="GO:0022857">
    <property type="term" value="F:transmembrane transporter activity"/>
    <property type="evidence" value="ECO:0007669"/>
    <property type="project" value="InterPro"/>
</dbReference>
<dbReference type="FunFam" id="2.40.30.170:FF:000010">
    <property type="entry name" value="Efflux RND transporter periplasmic adaptor subunit"/>
    <property type="match status" value="1"/>
</dbReference>
<dbReference type="GO" id="GO:0016020">
    <property type="term" value="C:membrane"/>
    <property type="evidence" value="ECO:0007669"/>
    <property type="project" value="InterPro"/>
</dbReference>
<dbReference type="SUPFAM" id="SSF111369">
    <property type="entry name" value="HlyD-like secretion proteins"/>
    <property type="match status" value="1"/>
</dbReference>
<evidence type="ECO:0000256" key="2">
    <source>
        <dbReference type="ARBA" id="ARBA00022448"/>
    </source>
</evidence>
<feature type="compositionally biased region" description="Basic and acidic residues" evidence="5">
    <location>
        <begin position="446"/>
        <end position="458"/>
    </location>
</feature>
<evidence type="ECO:0000256" key="3">
    <source>
        <dbReference type="ARBA" id="ARBA00022729"/>
    </source>
</evidence>
<gene>
    <name evidence="9" type="ORF">MNBD_NITROSPINAE04-2199</name>
</gene>
<feature type="domain" description="CusB-like barrel-sandwich hybrid" evidence="6">
    <location>
        <begin position="130"/>
        <end position="259"/>
    </location>
</feature>
<dbReference type="GO" id="GO:0030288">
    <property type="term" value="C:outer membrane-bounded periplasmic space"/>
    <property type="evidence" value="ECO:0007669"/>
    <property type="project" value="TreeGrafter"/>
</dbReference>
<dbReference type="EMBL" id="UOGA01000060">
    <property type="protein sequence ID" value="VAX16290.1"/>
    <property type="molecule type" value="Genomic_DNA"/>
</dbReference>
<name>A0A3B1C063_9ZZZZ</name>
<dbReference type="Pfam" id="PF25975">
    <property type="entry name" value="CzcB_C"/>
    <property type="match status" value="1"/>
</dbReference>
<dbReference type="GO" id="GO:0060003">
    <property type="term" value="P:copper ion export"/>
    <property type="evidence" value="ECO:0007669"/>
    <property type="project" value="TreeGrafter"/>
</dbReference>
<reference evidence="9" key="1">
    <citation type="submission" date="2018-06" db="EMBL/GenBank/DDBJ databases">
        <authorList>
            <person name="Zhirakovskaya E."/>
        </authorList>
    </citation>
    <scope>NUCLEOTIDE SEQUENCE</scope>
</reference>